<feature type="domain" description="DUF11" evidence="2">
    <location>
        <begin position="229"/>
        <end position="291"/>
    </location>
</feature>
<keyword evidence="4" id="KW-1185">Reference proteome</keyword>
<evidence type="ECO:0000313" key="4">
    <source>
        <dbReference type="Proteomes" id="UP000250079"/>
    </source>
</evidence>
<dbReference type="KEGG" id="gai:IMCC3135_32775"/>
<evidence type="ECO:0000256" key="1">
    <source>
        <dbReference type="SAM" id="SignalP"/>
    </source>
</evidence>
<reference evidence="3 4" key="1">
    <citation type="submission" date="2016-12" db="EMBL/GenBank/DDBJ databases">
        <authorList>
            <person name="Song W.-J."/>
            <person name="Kurnit D.M."/>
        </authorList>
    </citation>
    <scope>NUCLEOTIDE SEQUENCE [LARGE SCALE GENOMIC DNA]</scope>
    <source>
        <strain evidence="3 4">IMCC3135</strain>
    </source>
</reference>
<protein>
    <recommendedName>
        <fullName evidence="2">DUF11 domain-containing protein</fullName>
    </recommendedName>
</protein>
<organism evidence="3 4">
    <name type="scientific">Granulosicoccus antarcticus IMCC3135</name>
    <dbReference type="NCBI Taxonomy" id="1192854"/>
    <lineage>
        <taxon>Bacteria</taxon>
        <taxon>Pseudomonadati</taxon>
        <taxon>Pseudomonadota</taxon>
        <taxon>Gammaproteobacteria</taxon>
        <taxon>Chromatiales</taxon>
        <taxon>Granulosicoccaceae</taxon>
        <taxon>Granulosicoccus</taxon>
    </lineage>
</organism>
<accession>A0A2Z2P542</accession>
<feature type="chain" id="PRO_5016399076" description="DUF11 domain-containing protein" evidence="1">
    <location>
        <begin position="34"/>
        <end position="1013"/>
    </location>
</feature>
<dbReference type="OrthoDB" id="28777at2"/>
<dbReference type="InterPro" id="IPR047589">
    <property type="entry name" value="DUF11_rpt"/>
</dbReference>
<dbReference type="PANTHER" id="PTHR34819">
    <property type="entry name" value="LARGE CYSTEINE-RICH PERIPLASMIC PROTEIN OMCB"/>
    <property type="match status" value="1"/>
</dbReference>
<sequence>MKYSRFPLHPVAQVCAVSAVAGVLSIFASSAFAATAAGTEIKNLATVTYEDAAGNVYSAQSNEAIVTVAQVYFATVGTDIDTTGAPGQTVYLPYVLSNTGNGSDTFDVSAADGITTAPGIDTIDADAITIYHDTNGNGQPDSGEPEVSALTLAAGEDANLVVAVRIPTTATDTDSLGVTMTATAQEGTGSAVVGSVTDLTTAKGRDTLDSTNESLITITGDAVLVTSKTSSHDTINDEITYTITVSNNGNTAAQKVILFDGIPTGTTYVTSSASVSGLLTTNGDTLATNVGNFVESVNLDYNGDGDVADSGEAGLGIDLNTDGDIVDATVAGIYAVDAELAPNATVSMTFTVSYDRDAFGGGYTVDNVGYVSADTDGNGTADKLVSSNTTSNVVSQDYAVTLSDTGSGDAAGVNDGGDDDATVNDTQVVNTAASGGIVLFDLVVTNDGNGDDTFELAAALGTFPSGTVFTFLDDTGSVQLTDTNGFAGVDSGVIAQSASRTFKVRAKLPQGISGDNGTAGFQATVTATSAGDPAATPISNPATISLLEIVAATSDLHSAIGGTLGTDEDPLGTPDYTPAVTREASAGDTLTIPLYIDNVSGVSDSFQLSVGSSWDGTDLGSLPEGWSVEFFLSDGSGAATGPAISSTPVIPGGTTDYEYIAVVSMPADAALSAADYSSDNDADTTVETIDANADGDGDYPLFFRIISASSGATDTLLEAVDVLPSRAVAFTPSASNQVEPGGTVDYPATLSNNGNSEETLELTTTNSQAGFNNTITIDTDGDGVPDTVLGNLVAGTTISVMQADGVVLLIDVVDGDGDTILELVLPPGANIPLLATVFAPSTAPSGQVDTMTLVATNTDGTAGAPSTSVSFQSDVVNGQIRLTKSVAVDSNCDGVADVDSAFETVQTKEVEPDQCAIWQVVAENQGDVDAQNVTITDSVTAFTTFETGNLMRYCLGSGCNPLPVSDTANDGSGGISGSTIVFYVGTGTDPATGQGGTLIPGQQATARFVVRVD</sequence>
<gene>
    <name evidence="3" type="ORF">IMCC3135_32775</name>
</gene>
<proteinExistence type="predicted"/>
<evidence type="ECO:0000259" key="2">
    <source>
        <dbReference type="Pfam" id="PF01345"/>
    </source>
</evidence>
<dbReference type="Proteomes" id="UP000250079">
    <property type="component" value="Chromosome"/>
</dbReference>
<name>A0A2Z2P542_9GAMM</name>
<keyword evidence="1" id="KW-0732">Signal</keyword>
<dbReference type="RefSeq" id="WP_088921359.1">
    <property type="nucleotide sequence ID" value="NZ_CP018632.1"/>
</dbReference>
<dbReference type="Gene3D" id="2.60.40.740">
    <property type="match status" value="1"/>
</dbReference>
<dbReference type="NCBIfam" id="TIGR01451">
    <property type="entry name" value="B_ant_repeat"/>
    <property type="match status" value="1"/>
</dbReference>
<dbReference type="InterPro" id="IPR001434">
    <property type="entry name" value="OmcB-like_DUF11"/>
</dbReference>
<dbReference type="EMBL" id="CP018632">
    <property type="protein sequence ID" value="ASJ76600.1"/>
    <property type="molecule type" value="Genomic_DNA"/>
</dbReference>
<evidence type="ECO:0000313" key="3">
    <source>
        <dbReference type="EMBL" id="ASJ76600.1"/>
    </source>
</evidence>
<feature type="signal peptide" evidence="1">
    <location>
        <begin position="1"/>
        <end position="33"/>
    </location>
</feature>
<dbReference type="AlphaFoldDB" id="A0A2Z2P542"/>
<dbReference type="Pfam" id="PF01345">
    <property type="entry name" value="DUF11"/>
    <property type="match status" value="1"/>
</dbReference>
<dbReference type="InterPro" id="IPR051172">
    <property type="entry name" value="Chlamydia_OmcB"/>
</dbReference>